<organism evidence="1 2">
    <name type="scientific">Roseibium polysiphoniae</name>
    <dbReference type="NCBI Taxonomy" id="2571221"/>
    <lineage>
        <taxon>Bacteria</taxon>
        <taxon>Pseudomonadati</taxon>
        <taxon>Pseudomonadota</taxon>
        <taxon>Alphaproteobacteria</taxon>
        <taxon>Hyphomicrobiales</taxon>
        <taxon>Stappiaceae</taxon>
        <taxon>Roseibium</taxon>
    </lineage>
</organism>
<dbReference type="RefSeq" id="WP_213217196.1">
    <property type="nucleotide sequence ID" value="NZ_QTKU01000004.1"/>
</dbReference>
<sequence>MTDPRPCAHEARTAEQRAQAVVHRILMQAEPIPAQQGGGHKLDTLTLHAEVLGALRETIDDLVQTSAN</sequence>
<accession>A0A944CGK2</accession>
<reference evidence="1" key="1">
    <citation type="submission" date="2018-08" db="EMBL/GenBank/DDBJ databases">
        <authorList>
            <person name="Jin W."/>
            <person name="Wang H."/>
            <person name="Yang Y."/>
            <person name="Li M."/>
            <person name="Liu J."/>
        </authorList>
    </citation>
    <scope>NUCLEOTIDE SEQUENCE</scope>
    <source>
        <strain evidence="1">AESS21</strain>
    </source>
</reference>
<dbReference type="AlphaFoldDB" id="A0A944CGK2"/>
<evidence type="ECO:0000313" key="1">
    <source>
        <dbReference type="EMBL" id="MBS8261856.1"/>
    </source>
</evidence>
<comment type="caution">
    <text evidence="1">The sequence shown here is derived from an EMBL/GenBank/DDBJ whole genome shotgun (WGS) entry which is preliminary data.</text>
</comment>
<proteinExistence type="predicted"/>
<dbReference type="Proteomes" id="UP000705379">
    <property type="component" value="Unassembled WGS sequence"/>
</dbReference>
<reference evidence="1" key="2">
    <citation type="journal article" date="2021" name="Microorganisms">
        <title>Bacterial Dimethylsulfoniopropionate Biosynthesis in the East China Sea.</title>
        <authorList>
            <person name="Liu J."/>
            <person name="Zhang Y."/>
            <person name="Liu J."/>
            <person name="Zhong H."/>
            <person name="Williams B.T."/>
            <person name="Zheng Y."/>
            <person name="Curson A.R.J."/>
            <person name="Sun C."/>
            <person name="Sun H."/>
            <person name="Song D."/>
            <person name="Wagner Mackenzie B."/>
            <person name="Bermejo Martinez A."/>
            <person name="Todd J.D."/>
            <person name="Zhang X.H."/>
        </authorList>
    </citation>
    <scope>NUCLEOTIDE SEQUENCE</scope>
    <source>
        <strain evidence="1">AESS21</strain>
    </source>
</reference>
<gene>
    <name evidence="1" type="ORF">DYI23_16630</name>
</gene>
<dbReference type="EMBL" id="QTKU01000004">
    <property type="protein sequence ID" value="MBS8261856.1"/>
    <property type="molecule type" value="Genomic_DNA"/>
</dbReference>
<name>A0A944CGK2_9HYPH</name>
<protein>
    <submittedName>
        <fullName evidence="1">Uncharacterized protein</fullName>
    </submittedName>
</protein>
<evidence type="ECO:0000313" key="2">
    <source>
        <dbReference type="Proteomes" id="UP000705379"/>
    </source>
</evidence>